<organism evidence="1 2">
    <name type="scientific">Roridomyces roridus</name>
    <dbReference type="NCBI Taxonomy" id="1738132"/>
    <lineage>
        <taxon>Eukaryota</taxon>
        <taxon>Fungi</taxon>
        <taxon>Dikarya</taxon>
        <taxon>Basidiomycota</taxon>
        <taxon>Agaricomycotina</taxon>
        <taxon>Agaricomycetes</taxon>
        <taxon>Agaricomycetidae</taxon>
        <taxon>Agaricales</taxon>
        <taxon>Marasmiineae</taxon>
        <taxon>Mycenaceae</taxon>
        <taxon>Roridomyces</taxon>
    </lineage>
</organism>
<name>A0AAD7B3M4_9AGAR</name>
<sequence length="425" mass="48359">MPPEILSEIFVCTQPLPADPAGPPMLQTRWRLSQVGRRWREIALSTPSLWSLVYVSGKRQADPLPMVQAQVQRARDLKIHFYGAQNGTGDATARIKLFTFLSEHSVRWEELFLRLTAELVPLLPPFRGRLPSLRRLSIIWHDERSQIGVDSVECFETAPFLEDVEFSSEFRYTPIPFPTDLLTSYRIQGSLESHQHILQMAPNIIEARVAITYGLDQPWPEPIGPTIDMLHLKRLYVTHVEILDYFRAPSLEEISINLNLVSKDENPVEHLDAFFLRSSCTPWRFCVEDLPDIGVTEEILKKYTSITSIGFEFISESDEAVYAHLSMLAKTPVAFPHLSEIRFGSNVFRSSPPFDYPFFLKMLQSRRSSISTAASIARKGPGPDPKTADALNALRQAGMSIFIAGADGTWHARQWTYKTPWVFLE</sequence>
<gene>
    <name evidence="1" type="ORF">FB45DRAFT_945144</name>
</gene>
<proteinExistence type="predicted"/>
<reference evidence="1" key="1">
    <citation type="submission" date="2023-03" db="EMBL/GenBank/DDBJ databases">
        <title>Massive genome expansion in bonnet fungi (Mycena s.s.) driven by repeated elements and novel gene families across ecological guilds.</title>
        <authorList>
            <consortium name="Lawrence Berkeley National Laboratory"/>
            <person name="Harder C.B."/>
            <person name="Miyauchi S."/>
            <person name="Viragh M."/>
            <person name="Kuo A."/>
            <person name="Thoen E."/>
            <person name="Andreopoulos B."/>
            <person name="Lu D."/>
            <person name="Skrede I."/>
            <person name="Drula E."/>
            <person name="Henrissat B."/>
            <person name="Morin E."/>
            <person name="Kohler A."/>
            <person name="Barry K."/>
            <person name="LaButti K."/>
            <person name="Morin E."/>
            <person name="Salamov A."/>
            <person name="Lipzen A."/>
            <person name="Mereny Z."/>
            <person name="Hegedus B."/>
            <person name="Baldrian P."/>
            <person name="Stursova M."/>
            <person name="Weitz H."/>
            <person name="Taylor A."/>
            <person name="Grigoriev I.V."/>
            <person name="Nagy L.G."/>
            <person name="Martin F."/>
            <person name="Kauserud H."/>
        </authorList>
    </citation>
    <scope>NUCLEOTIDE SEQUENCE</scope>
    <source>
        <strain evidence="1">9284</strain>
    </source>
</reference>
<evidence type="ECO:0000313" key="1">
    <source>
        <dbReference type="EMBL" id="KAJ7609024.1"/>
    </source>
</evidence>
<evidence type="ECO:0000313" key="2">
    <source>
        <dbReference type="Proteomes" id="UP001221142"/>
    </source>
</evidence>
<accession>A0AAD7B3M4</accession>
<keyword evidence="2" id="KW-1185">Reference proteome</keyword>
<dbReference type="AlphaFoldDB" id="A0AAD7B3M4"/>
<dbReference type="Proteomes" id="UP001221142">
    <property type="component" value="Unassembled WGS sequence"/>
</dbReference>
<protein>
    <recommendedName>
        <fullName evidence="3">F-box domain-containing protein</fullName>
    </recommendedName>
</protein>
<comment type="caution">
    <text evidence="1">The sequence shown here is derived from an EMBL/GenBank/DDBJ whole genome shotgun (WGS) entry which is preliminary data.</text>
</comment>
<dbReference type="Gene3D" id="1.20.1280.50">
    <property type="match status" value="1"/>
</dbReference>
<evidence type="ECO:0008006" key="3">
    <source>
        <dbReference type="Google" id="ProtNLM"/>
    </source>
</evidence>
<dbReference type="EMBL" id="JARKIF010000042">
    <property type="protein sequence ID" value="KAJ7609024.1"/>
    <property type="molecule type" value="Genomic_DNA"/>
</dbReference>